<evidence type="ECO:0000256" key="1">
    <source>
        <dbReference type="SAM" id="MobiDB-lite"/>
    </source>
</evidence>
<feature type="compositionally biased region" description="Polar residues" evidence="1">
    <location>
        <begin position="130"/>
        <end position="139"/>
    </location>
</feature>
<sequence length="546" mass="62659">MHYLEVNILLGTFSLSSVYGLEVVIIITIYFLSCFEYDIKNNIVKIYMDNDKNNIDNPKKIVPTDNISVSNVESNPSSLDKSSVGEPGQNIETTNETPVSLPKSLFDKSKKLNNDKDNDKEDDDEEDNGSVDTYANTEENIPLYDESEKDKNESPVSLPESLFEKNKSNTNIEENNDNEESEDDMYLPSPPDDEDDTDTEREPDNQETVTKGTESYDYRGETFTVSVEEYLQKNMQVLNSEKKYTVYFCLYKVILDSYSPYLTYILSKKENQKLNATMYQFPSMKFQLSEIQNPLSPRTVKKITGGAENGNKFEAELMEEIYQTVYSFCADPQQIPSLEPFYRGFYLDNDDLYVVVDMTKLTINKENSSIIATPYEILVTRMVQEIAVHPSTTDFFHKLKDAEGTMDFYHLKRDDGEYVESPYALYMCKSNGFGGYSNIEIAANNNAQLFYPRIYNDDLGFTIMLTTHAFDANKADKMRRYAVFAEKETTLYIEPQQQEGEDAPINLADVYADDALEYNVITYLDKTANRQYWSVSTPLIIDEILV</sequence>
<feature type="compositionally biased region" description="Basic and acidic residues" evidence="1">
    <location>
        <begin position="105"/>
        <end position="119"/>
    </location>
</feature>
<feature type="region of interest" description="Disordered" evidence="1">
    <location>
        <begin position="66"/>
        <end position="215"/>
    </location>
</feature>
<reference evidence="3" key="1">
    <citation type="journal article" date="2020" name="Nature">
        <title>Giant virus diversity and host interactions through global metagenomics.</title>
        <authorList>
            <person name="Schulz F."/>
            <person name="Roux S."/>
            <person name="Paez-Espino D."/>
            <person name="Jungbluth S."/>
            <person name="Walsh D.A."/>
            <person name="Denef V.J."/>
            <person name="McMahon K.D."/>
            <person name="Konstantinidis K.T."/>
            <person name="Eloe-Fadrosh E.A."/>
            <person name="Kyrpides N.C."/>
            <person name="Woyke T."/>
        </authorList>
    </citation>
    <scope>NUCLEOTIDE SEQUENCE</scope>
    <source>
        <strain evidence="3">GVMAG-M-3300023184-182</strain>
    </source>
</reference>
<feature type="transmembrane region" description="Helical" evidence="2">
    <location>
        <begin position="7"/>
        <end position="32"/>
    </location>
</feature>
<evidence type="ECO:0000313" key="3">
    <source>
        <dbReference type="EMBL" id="QHT85710.1"/>
    </source>
</evidence>
<keyword evidence="2" id="KW-0472">Membrane</keyword>
<name>A0A6C0HZB4_9ZZZZ</name>
<feature type="compositionally biased region" description="Acidic residues" evidence="1">
    <location>
        <begin position="120"/>
        <end position="129"/>
    </location>
</feature>
<proteinExistence type="predicted"/>
<dbReference type="AlphaFoldDB" id="A0A6C0HZB4"/>
<keyword evidence="2" id="KW-1133">Transmembrane helix</keyword>
<dbReference type="EMBL" id="MN740044">
    <property type="protein sequence ID" value="QHT85710.1"/>
    <property type="molecule type" value="Genomic_DNA"/>
</dbReference>
<organism evidence="3">
    <name type="scientific">viral metagenome</name>
    <dbReference type="NCBI Taxonomy" id="1070528"/>
    <lineage>
        <taxon>unclassified sequences</taxon>
        <taxon>metagenomes</taxon>
        <taxon>organismal metagenomes</taxon>
    </lineage>
</organism>
<protein>
    <submittedName>
        <fullName evidence="3">Uncharacterized protein</fullName>
    </submittedName>
</protein>
<feature type="compositionally biased region" description="Polar residues" evidence="1">
    <location>
        <begin position="66"/>
        <end position="81"/>
    </location>
</feature>
<keyword evidence="2" id="KW-0812">Transmembrane</keyword>
<evidence type="ECO:0000256" key="2">
    <source>
        <dbReference type="SAM" id="Phobius"/>
    </source>
</evidence>
<feature type="compositionally biased region" description="Acidic residues" evidence="1">
    <location>
        <begin position="174"/>
        <end position="201"/>
    </location>
</feature>
<accession>A0A6C0HZB4</accession>